<evidence type="ECO:0000313" key="3">
    <source>
        <dbReference type="EMBL" id="OPJ56683.1"/>
    </source>
</evidence>
<dbReference type="AlphaFoldDB" id="A0A1V4I9T8"/>
<dbReference type="RefSeq" id="WP_079428197.1">
    <property type="nucleotide sequence ID" value="NZ_MZGV01000091.1"/>
</dbReference>
<gene>
    <name evidence="3" type="ORF">CLORY_42030</name>
</gene>
<evidence type="ECO:0000256" key="1">
    <source>
        <dbReference type="SAM" id="Phobius"/>
    </source>
</evidence>
<keyword evidence="1" id="KW-0472">Membrane</keyword>
<dbReference type="Proteomes" id="UP000190080">
    <property type="component" value="Unassembled WGS sequence"/>
</dbReference>
<protein>
    <submittedName>
        <fullName evidence="3">VanZ like family protein</fullName>
    </submittedName>
</protein>
<name>A0A1V4I9T8_9CLOT</name>
<keyword evidence="1" id="KW-0812">Transmembrane</keyword>
<dbReference type="Pfam" id="PF04892">
    <property type="entry name" value="VanZ"/>
    <property type="match status" value="1"/>
</dbReference>
<proteinExistence type="predicted"/>
<accession>A0A1V4I9T8</accession>
<dbReference type="OrthoDB" id="291892at2"/>
<keyword evidence="4" id="KW-1185">Reference proteome</keyword>
<feature type="transmembrane region" description="Helical" evidence="1">
    <location>
        <begin position="118"/>
        <end position="137"/>
    </location>
</feature>
<evidence type="ECO:0000259" key="2">
    <source>
        <dbReference type="Pfam" id="PF04892"/>
    </source>
</evidence>
<keyword evidence="1" id="KW-1133">Transmembrane helix</keyword>
<comment type="caution">
    <text evidence="3">The sequence shown here is derived from an EMBL/GenBank/DDBJ whole genome shotgun (WGS) entry which is preliminary data.</text>
</comment>
<evidence type="ECO:0000313" key="4">
    <source>
        <dbReference type="Proteomes" id="UP000190080"/>
    </source>
</evidence>
<organism evidence="3 4">
    <name type="scientific">Clostridium oryzae</name>
    <dbReference type="NCBI Taxonomy" id="1450648"/>
    <lineage>
        <taxon>Bacteria</taxon>
        <taxon>Bacillati</taxon>
        <taxon>Bacillota</taxon>
        <taxon>Clostridia</taxon>
        <taxon>Eubacteriales</taxon>
        <taxon>Clostridiaceae</taxon>
        <taxon>Clostridium</taxon>
    </lineage>
</organism>
<dbReference type="PIRSF" id="PIRSF019083">
    <property type="entry name" value="UCP019083_VanZ"/>
    <property type="match status" value="1"/>
</dbReference>
<feature type="transmembrane region" description="Helical" evidence="1">
    <location>
        <begin position="62"/>
        <end position="79"/>
    </location>
</feature>
<feature type="transmembrane region" description="Helical" evidence="1">
    <location>
        <begin position="91"/>
        <end position="112"/>
    </location>
</feature>
<dbReference type="STRING" id="1450648.CLORY_42030"/>
<feature type="domain" description="VanZ-like" evidence="2">
    <location>
        <begin position="8"/>
        <end position="137"/>
    </location>
</feature>
<reference evidence="3 4" key="1">
    <citation type="submission" date="2017-03" db="EMBL/GenBank/DDBJ databases">
        <title>Genome sequence of Clostridium oryzae DSM 28571.</title>
        <authorList>
            <person name="Poehlein A."/>
            <person name="Daniel R."/>
        </authorList>
    </citation>
    <scope>NUCLEOTIDE SEQUENCE [LARGE SCALE GENOMIC DNA]</scope>
    <source>
        <strain evidence="3 4">DSM 28571</strain>
    </source>
</reference>
<sequence length="145" mass="17192">MSRKKINLVLMITWMIVIFAFSQQPGNMSNENNRFVVDIFKKINIDLNEQLGNMCDFVIRKLAHFTEYFLLYILSFRVLQDRRKNYKLNYIYALLIVFLYACTDEFHQLFILGREGKFRDVIIDTAGGTLAMMILYLKVSLKKLK</sequence>
<dbReference type="InterPro" id="IPR006976">
    <property type="entry name" value="VanZ-like"/>
</dbReference>
<dbReference type="EMBL" id="MZGV01000091">
    <property type="protein sequence ID" value="OPJ56683.1"/>
    <property type="molecule type" value="Genomic_DNA"/>
</dbReference>
<dbReference type="InterPro" id="IPR016747">
    <property type="entry name" value="Phosphotransbutyrylase"/>
</dbReference>
<dbReference type="NCBIfam" id="NF037970">
    <property type="entry name" value="vanZ_1"/>
    <property type="match status" value="1"/>
</dbReference>